<evidence type="ECO:0000313" key="2">
    <source>
        <dbReference type="Proteomes" id="UP000694856"/>
    </source>
</evidence>
<accession>A0A8B8U842</accession>
<sequence>MSAARGQEGQTPCSGTWCHNAPSSWPVFWWKLPASPQRVWVSSLSVVWTWRTPMPPAQAQACVAQVATGAGARTGQSAASGAGTGPTTAPSAEAQHRQLCSPAVTGRGAQSPVNRSAGMPGRPNFDPGPSAEDVLDQGQTEGSGLPRKSQDQKQAAWC</sequence>
<dbReference type="AlphaFoldDB" id="A0A8B8U842"/>
<keyword evidence="2" id="KW-1185">Reference proteome</keyword>
<feature type="compositionally biased region" description="Low complexity" evidence="1">
    <location>
        <begin position="67"/>
        <end position="93"/>
    </location>
</feature>
<feature type="region of interest" description="Disordered" evidence="1">
    <location>
        <begin position="67"/>
        <end position="158"/>
    </location>
</feature>
<protein>
    <submittedName>
        <fullName evidence="3">Uncharacterized protein C1orf159 homolog isoform X12</fullName>
    </submittedName>
</protein>
<name>A0A8B8U842_CAMFR</name>
<evidence type="ECO:0000313" key="3">
    <source>
        <dbReference type="RefSeq" id="XP_032350759.1"/>
    </source>
</evidence>
<organism evidence="2 3">
    <name type="scientific">Camelus ferus</name>
    <name type="common">Wild bactrian camel</name>
    <name type="synonym">Camelus bactrianus ferus</name>
    <dbReference type="NCBI Taxonomy" id="419612"/>
    <lineage>
        <taxon>Eukaryota</taxon>
        <taxon>Metazoa</taxon>
        <taxon>Chordata</taxon>
        <taxon>Craniata</taxon>
        <taxon>Vertebrata</taxon>
        <taxon>Euteleostomi</taxon>
        <taxon>Mammalia</taxon>
        <taxon>Eutheria</taxon>
        <taxon>Laurasiatheria</taxon>
        <taxon>Artiodactyla</taxon>
        <taxon>Tylopoda</taxon>
        <taxon>Camelidae</taxon>
        <taxon>Camelus</taxon>
    </lineage>
</organism>
<gene>
    <name evidence="3" type="primary">C13H1orf159</name>
</gene>
<proteinExistence type="predicted"/>
<dbReference type="GeneID" id="102522774"/>
<evidence type="ECO:0000256" key="1">
    <source>
        <dbReference type="SAM" id="MobiDB-lite"/>
    </source>
</evidence>
<reference evidence="3" key="1">
    <citation type="submission" date="2025-08" db="UniProtKB">
        <authorList>
            <consortium name="RefSeq"/>
        </authorList>
    </citation>
    <scope>IDENTIFICATION</scope>
    <source>
        <tissue evidence="3">Ear skin</tissue>
    </source>
</reference>
<dbReference type="CTD" id="118211870"/>
<dbReference type="Proteomes" id="UP000694856">
    <property type="component" value="Chromosome 13"/>
</dbReference>
<dbReference type="RefSeq" id="XP_032350759.1">
    <property type="nucleotide sequence ID" value="XM_032494868.1"/>
</dbReference>